<dbReference type="EMBL" id="POSK01000001">
    <property type="protein sequence ID" value="PNI06851.1"/>
    <property type="molecule type" value="Genomic_DNA"/>
</dbReference>
<comment type="caution">
    <text evidence="1">The sequence shown here is derived from an EMBL/GenBank/DDBJ whole genome shotgun (WGS) entry which is preliminary data.</text>
</comment>
<dbReference type="RefSeq" id="WP_102965274.1">
    <property type="nucleotide sequence ID" value="NZ_POSK01000001.1"/>
</dbReference>
<evidence type="ECO:0000313" key="2">
    <source>
        <dbReference type="Proteomes" id="UP000236449"/>
    </source>
</evidence>
<evidence type="ECO:0000313" key="1">
    <source>
        <dbReference type="EMBL" id="PNI06851.1"/>
    </source>
</evidence>
<name>A0A2J8I8M1_VIBDI</name>
<dbReference type="InterPro" id="IPR010247">
    <property type="entry name" value="HutG_amidohyd"/>
</dbReference>
<proteinExistence type="predicted"/>
<dbReference type="SUPFAM" id="SSF53187">
    <property type="entry name" value="Zn-dependent exopeptidases"/>
    <property type="match status" value="1"/>
</dbReference>
<dbReference type="Proteomes" id="UP000236449">
    <property type="component" value="Unassembled WGS sequence"/>
</dbReference>
<dbReference type="Gene3D" id="3.40.630.40">
    <property type="entry name" value="Zn-dependent exopeptidases"/>
    <property type="match status" value="1"/>
</dbReference>
<dbReference type="Pfam" id="PF05013">
    <property type="entry name" value="FGase"/>
    <property type="match status" value="1"/>
</dbReference>
<organism evidence="1 2">
    <name type="scientific">Vibrio diazotrophicus</name>
    <dbReference type="NCBI Taxonomy" id="685"/>
    <lineage>
        <taxon>Bacteria</taxon>
        <taxon>Pseudomonadati</taxon>
        <taxon>Pseudomonadota</taxon>
        <taxon>Gammaproteobacteria</taxon>
        <taxon>Vibrionales</taxon>
        <taxon>Vibrionaceae</taxon>
        <taxon>Vibrio</taxon>
    </lineage>
</organism>
<accession>A0A2J8I8M1</accession>
<sequence length="270" mass="29967">MSQPNCVRSPFEFHQGSVPLLVSMPHSGLGLTPEVEQGLTEAAKKLPDTDWFIPELYECVKELGASVISANYSRYVIDLNRPSDDKPLYTTKTTGLFPEILFDSTPVFVDGKAPSESDHERYKEQIWHPYHSTIEQELARLKSIHGYAILFDAHSIAAQVPMLFEGTLPEFNWGTNQGESCSNAIVDAVMGAVSDRYSQVLNGRFKGGFITRGFGKPSENIHAIQLEMSQDTYLNNDALAQGRYELDANKAIKIKSQLNAILSAVLKAQI</sequence>
<protein>
    <submittedName>
        <fullName evidence="1">N-formylglutamate deformylase</fullName>
    </submittedName>
</protein>
<dbReference type="OrthoDB" id="8716700at2"/>
<dbReference type="InterPro" id="IPR007709">
    <property type="entry name" value="N-FG_amidohydro"/>
</dbReference>
<dbReference type="AlphaFoldDB" id="A0A2J8I8M1"/>
<gene>
    <name evidence="1" type="primary">hutG</name>
    <name evidence="1" type="ORF">C1N32_02290</name>
</gene>
<dbReference type="NCBIfam" id="TIGR02017">
    <property type="entry name" value="hutG_amidohyd"/>
    <property type="match status" value="1"/>
</dbReference>
<reference evidence="1 2" key="1">
    <citation type="submission" date="2018-01" db="EMBL/GenBank/DDBJ databases">
        <title>Draft genome sequences of six Vibrio diazotrophicus strains isolated from deep-sea sediments of the Baltic Sea.</title>
        <authorList>
            <person name="Castillo D."/>
            <person name="Vandieken V."/>
            <person name="Chiang O."/>
            <person name="Middelboe M."/>
        </authorList>
    </citation>
    <scope>NUCLEOTIDE SEQUENCE [LARGE SCALE GENOMIC DNA]</scope>
    <source>
        <strain evidence="1 2">60.27F</strain>
    </source>
</reference>